<dbReference type="SMART" id="SM00343">
    <property type="entry name" value="ZnF_C2HC"/>
    <property type="match status" value="1"/>
</dbReference>
<keyword evidence="1" id="KW-0479">Metal-binding</keyword>
<organism evidence="4 5">
    <name type="scientific">Symbiodinium microadriaticum</name>
    <name type="common">Dinoflagellate</name>
    <name type="synonym">Zooxanthella microadriatica</name>
    <dbReference type="NCBI Taxonomy" id="2951"/>
    <lineage>
        <taxon>Eukaryota</taxon>
        <taxon>Sar</taxon>
        <taxon>Alveolata</taxon>
        <taxon>Dinophyceae</taxon>
        <taxon>Suessiales</taxon>
        <taxon>Symbiodiniaceae</taxon>
        <taxon>Symbiodinium</taxon>
    </lineage>
</organism>
<name>A0A1Q9D0W2_SYMMI</name>
<dbReference type="SUPFAM" id="SSF57756">
    <property type="entry name" value="Retrovirus zinc finger-like domains"/>
    <property type="match status" value="1"/>
</dbReference>
<dbReference type="OrthoDB" id="413361at2759"/>
<dbReference type="Proteomes" id="UP000186817">
    <property type="component" value="Unassembled WGS sequence"/>
</dbReference>
<dbReference type="InterPro" id="IPR036875">
    <property type="entry name" value="Znf_CCHC_sf"/>
</dbReference>
<dbReference type="GO" id="GO:0003676">
    <property type="term" value="F:nucleic acid binding"/>
    <property type="evidence" value="ECO:0007669"/>
    <property type="project" value="InterPro"/>
</dbReference>
<evidence type="ECO:0000256" key="1">
    <source>
        <dbReference type="PROSITE-ProRule" id="PRU00047"/>
    </source>
</evidence>
<comment type="caution">
    <text evidence="4">The sequence shown here is derived from an EMBL/GenBank/DDBJ whole genome shotgun (WGS) entry which is preliminary data.</text>
</comment>
<feature type="region of interest" description="Disordered" evidence="2">
    <location>
        <begin position="182"/>
        <end position="209"/>
    </location>
</feature>
<evidence type="ECO:0000259" key="3">
    <source>
        <dbReference type="PROSITE" id="PS50158"/>
    </source>
</evidence>
<keyword evidence="1" id="KW-0862">Zinc</keyword>
<gene>
    <name evidence="4" type="ORF">AK812_SmicGene29785</name>
</gene>
<feature type="compositionally biased region" description="Basic and acidic residues" evidence="2">
    <location>
        <begin position="1304"/>
        <end position="1314"/>
    </location>
</feature>
<accession>A0A1Q9D0W2</accession>
<reference evidence="4 5" key="1">
    <citation type="submission" date="2016-02" db="EMBL/GenBank/DDBJ databases">
        <title>Genome analysis of coral dinoflagellate symbionts highlights evolutionary adaptations to a symbiotic lifestyle.</title>
        <authorList>
            <person name="Aranda M."/>
            <person name="Li Y."/>
            <person name="Liew Y.J."/>
            <person name="Baumgarten S."/>
            <person name="Simakov O."/>
            <person name="Wilson M."/>
            <person name="Piel J."/>
            <person name="Ashoor H."/>
            <person name="Bougouffa S."/>
            <person name="Bajic V.B."/>
            <person name="Ryu T."/>
            <person name="Ravasi T."/>
            <person name="Bayer T."/>
            <person name="Micklem G."/>
            <person name="Kim H."/>
            <person name="Bhak J."/>
            <person name="Lajeunesse T.C."/>
            <person name="Voolstra C.R."/>
        </authorList>
    </citation>
    <scope>NUCLEOTIDE SEQUENCE [LARGE SCALE GENOMIC DNA]</scope>
    <source>
        <strain evidence="4 5">CCMP2467</strain>
    </source>
</reference>
<feature type="domain" description="CCHC-type" evidence="3">
    <location>
        <begin position="251"/>
        <end position="266"/>
    </location>
</feature>
<dbReference type="GO" id="GO:0008270">
    <property type="term" value="F:zinc ion binding"/>
    <property type="evidence" value="ECO:0007669"/>
    <property type="project" value="UniProtKB-KW"/>
</dbReference>
<keyword evidence="1" id="KW-0863">Zinc-finger</keyword>
<feature type="compositionally biased region" description="Polar residues" evidence="2">
    <location>
        <begin position="859"/>
        <end position="870"/>
    </location>
</feature>
<protein>
    <recommendedName>
        <fullName evidence="3">CCHC-type domain-containing protein</fullName>
    </recommendedName>
</protein>
<feature type="region of interest" description="Disordered" evidence="2">
    <location>
        <begin position="1298"/>
        <end position="1359"/>
    </location>
</feature>
<dbReference type="InterPro" id="IPR001878">
    <property type="entry name" value="Znf_CCHC"/>
</dbReference>
<evidence type="ECO:0000313" key="5">
    <source>
        <dbReference type="Proteomes" id="UP000186817"/>
    </source>
</evidence>
<proteinExistence type="predicted"/>
<evidence type="ECO:0000256" key="2">
    <source>
        <dbReference type="SAM" id="MobiDB-lite"/>
    </source>
</evidence>
<evidence type="ECO:0000313" key="4">
    <source>
        <dbReference type="EMBL" id="OLP88809.1"/>
    </source>
</evidence>
<dbReference type="PROSITE" id="PS50158">
    <property type="entry name" value="ZF_CCHC"/>
    <property type="match status" value="1"/>
</dbReference>
<feature type="compositionally biased region" description="Basic residues" evidence="2">
    <location>
        <begin position="187"/>
        <end position="208"/>
    </location>
</feature>
<feature type="region of interest" description="Disordered" evidence="2">
    <location>
        <begin position="840"/>
        <end position="873"/>
    </location>
</feature>
<dbReference type="EMBL" id="LSRX01000793">
    <property type="protein sequence ID" value="OLP88809.1"/>
    <property type="molecule type" value="Genomic_DNA"/>
</dbReference>
<keyword evidence="5" id="KW-1185">Reference proteome</keyword>
<sequence>MTRVEGSASIVDDTILQNEENNFHPGQDLVRFAKQLHYLLANLTDDAARLIVRLNEPGNGFETWRQLYDRFALPSRAKGVSLLSQLLEHQFRDAHFEADLTSFIVLKNKHERATGTSLSDDLLVTLMMNKTRGHLQQHLRLQANSLRTFDQVLVIIKEYYQSRHLVSSKLQDSQGPAPMDIGAAWKGKGKGKKGKGKGKGKGFMKGKGKGMMMKGKGKGLMKGKGKGFGFNKGKGKGKGLKGKGKGKNDGCFICGSRDHWANNCPRAYTQGALWQIDEGSEWSEDWNTDWNQEQQIGENGESTDWSEYQGALYDDSAWTEDDWYGDWWYDDSYDWSSDWSWYDDSFWQPPNWITEVQQAALPPPLQPIASQASSAAKAAPIAQHAQPQTAAAVIASPPGLAEPSNIADESLIASSSSSNSRGSGIARTARPGIASKLFVGALMLIGTLSSSVPVIPEHTPLSAPTFSAAPLSSSTSFSQDERIDIPEHIDELPDQDRLASFHNRSGIVGSTWILFDSGASANCCPPWFAEDYPLLPVGSNCPILRSISGKTLDIIGKRVVELDCGGHSLCIHFYVCQSIPFPLVSVARFLLQDFWTIMSRNFMALMTPTCKAVPIVRQGTLVYLTPTIVPYKDSDVRYTEAHISAIMSDLDLEDCDVELRGITDVTDTDYDHIAQIHSLIAAAKDKSKNAPKALDKPKKRSDYKNSDFWIVNEDKCVLVRHHVKQRQNLMGFRYLRGELPVDANRLTGHRQTERFFTDGTSDVIVDEDFRAVDDDRVDPHTKSDIAPWRGRTTFKLKPLTGQALVKAKKAAEKFQASPATTLQRDRFRLSQAKSFAKAVPKPALSDVPSSSQAPPAQPIVSNPGVSSRGTEVQIEPPQTIDRKHMVTTKEGEKVIMNQLRSIREFNRSMKDLIVRLFYTVDSQTGQTRTTDHWVQTPTHWIRMVHQERDDLIHPDKCPSPLSSSDALAFGDTLMANRHTCVLESSDPECNGLEIDDHWCNYTDGTGVEKAPEIDPERKLGYRWCGFSVFQIASPIETERLVPETVDIAARAPRGLRVPIEPTASERRQHELTHLPYRDWCPHCVKAKGRHAASKKQLDRQPVIQVDYCFHSTDPKLPLRKLLTAVDIVTGLGMTIVIPSKGNDDYAAAELKKFIYECGRTFGIVQYDQESSLKALCTRVCAELGGLSIRAAPKGHSQAQGSVGQMQRTFYGQLRAILYQIEESAGIEVNSDCCIYPWCVKHCQWLLNRFLVHSDGRTSYFRSKAPAIVPEAEAPAEAIEEANENPEVQELIEQSRGMFEQELSEQQRESIELQERPFQGTETSEPELPFSPGIRRPGDELEEPQGKSQRIDPDTEVPTSPAKVQRISSLYAVTCHVASVVNHIAGLIGVVETTLKNGVAVPVNVNMDHEELHQEIRLSEPVIWNVTREFPEEAQRIGMNHEMKSMKDFNVYTEVPIDQCSQEDIDNAIGVRWVKRWKTDIELRSDLRLTPPPIACADRAIELCTGFREIAPGRAALCIALSLYIGDITSSMQIGVVLTLLERTIATIANTAGTLPLDCITEVLQGLEGQYIRYCQLYCAFEGALHYSPLSPNALAFNNFVTCDFATASMGIGVATLIAKQMRIALNGIDVGSLANFSRLVWISPVIGSFTGDAWLKQIVSSLVLTSKGTQDCEHELCDFYWVTVLPLSTIESLTRGIAANIGYLPQFQANPCCTLATAIAKTCHWLRQGHIEANAPLGVLYWRPCIASARSGLKVPSGKGGQEHWHNCAYVASSYCGVVTGGEEGDWQLTAAEVDWSFSFDLGLNARQLANAYLADCYTGTAHWALHRHLVFPTALAHVSGVPSLCTLDHNDCEEPLERHIEQPSAEIAQRTPPRVRLIVESGTEVSVTWDY</sequence>